<feature type="transmembrane region" description="Helical" evidence="2">
    <location>
        <begin position="291"/>
        <end position="316"/>
    </location>
</feature>
<feature type="transmembrane region" description="Helical" evidence="2">
    <location>
        <begin position="328"/>
        <end position="350"/>
    </location>
</feature>
<evidence type="ECO:0000313" key="4">
    <source>
        <dbReference type="EMBL" id="POM63441.1"/>
    </source>
</evidence>
<dbReference type="PANTHER" id="PTHR31145:SF6">
    <property type="entry name" value="INTEGRAL MEMBRANE PROTEIN (AFU_ORTHOLOGUE AFUA_7G01610)"/>
    <property type="match status" value="1"/>
</dbReference>
<organism evidence="4 5">
    <name type="scientific">Phytophthora palmivora</name>
    <dbReference type="NCBI Taxonomy" id="4796"/>
    <lineage>
        <taxon>Eukaryota</taxon>
        <taxon>Sar</taxon>
        <taxon>Stramenopiles</taxon>
        <taxon>Oomycota</taxon>
        <taxon>Peronosporomycetes</taxon>
        <taxon>Peronosporales</taxon>
        <taxon>Peronosporaceae</taxon>
        <taxon>Phytophthora</taxon>
    </lineage>
</organism>
<feature type="transmembrane region" description="Helical" evidence="2">
    <location>
        <begin position="386"/>
        <end position="406"/>
    </location>
</feature>
<dbReference type="OrthoDB" id="125217at2759"/>
<dbReference type="AlphaFoldDB" id="A0A2P4XD12"/>
<dbReference type="Pfam" id="PF06011">
    <property type="entry name" value="TRP"/>
    <property type="match status" value="1"/>
</dbReference>
<feature type="transmembrane region" description="Helical" evidence="2">
    <location>
        <begin position="437"/>
        <end position="460"/>
    </location>
</feature>
<feature type="transmembrane region" description="Helical" evidence="2">
    <location>
        <begin position="7"/>
        <end position="30"/>
    </location>
</feature>
<evidence type="ECO:0000256" key="1">
    <source>
        <dbReference type="SAM" id="MobiDB-lite"/>
    </source>
</evidence>
<dbReference type="GO" id="GO:0055085">
    <property type="term" value="P:transmembrane transport"/>
    <property type="evidence" value="ECO:0007669"/>
    <property type="project" value="TreeGrafter"/>
</dbReference>
<dbReference type="GO" id="GO:0016020">
    <property type="term" value="C:membrane"/>
    <property type="evidence" value="ECO:0007669"/>
    <property type="project" value="TreeGrafter"/>
</dbReference>
<evidence type="ECO:0000259" key="3">
    <source>
        <dbReference type="Pfam" id="PF06011"/>
    </source>
</evidence>
<accession>A0A2P4XD12</accession>
<evidence type="ECO:0000313" key="5">
    <source>
        <dbReference type="Proteomes" id="UP000237271"/>
    </source>
</evidence>
<evidence type="ECO:0000256" key="2">
    <source>
        <dbReference type="SAM" id="Phobius"/>
    </source>
</evidence>
<feature type="transmembrane region" description="Helical" evidence="2">
    <location>
        <begin position="412"/>
        <end position="430"/>
    </location>
</feature>
<protein>
    <submittedName>
        <fullName evidence="4">Carbohydrate-binding protein</fullName>
    </submittedName>
</protein>
<name>A0A2P4XD12_9STRA</name>
<dbReference type="InterPro" id="IPR040241">
    <property type="entry name" value="TRP_Flc/Pkd2-like"/>
</dbReference>
<dbReference type="Proteomes" id="UP000237271">
    <property type="component" value="Unassembled WGS sequence"/>
</dbReference>
<keyword evidence="2" id="KW-0812">Transmembrane</keyword>
<sequence>MGCCAKCCACVLITQLIAVVCLLAIIPAAYLSYDYYLKPWAEDHYDEAVAAAQSVASRAASAADDIDTSRLSCGDCLGVNLEYPMSGLNTSYSSFQISVMNDAGSFLSAITSSGVAFGGVVAFGSTVIGALASASAMPSANGGLFELVHMIAQGQFITLLGSTNLKGVPIFFIEFCTKFAWTNLHIFPSNATRRQRRLSSGGADSSLGGVRSLRTCPHDCPGSIHHVTRINQPQSRYASTLGVDSDHLFYYTLLVLLVVCGLVILLYFGARLALSIFKKEDRILARMIDNRVVWVIIQLLLLLQFSLAMTSCFQISHSLRNHQGTGGLILAVIFLIISCLGLAVFGVFILSRYKHELVDHGTEEHDKKPFNHRYGSFYQDFTKENCYFFVAKMALDVGSGAVVGAGNDPMTQLGLLVAFNTLFIIAVVVRRPYLLRVFYVIGLLTSYLRIVMLLLSLVLVSSDLVPQRVRDLISQIIICVNALVLLCLFARVGYVAVKALTKWLQNRKDARESVDADNLLAIENGIASREQCRVSLQHQSPKSPLVDGTPPSTQSYHQTTDRFAASHWEGENASLAARPNDRRFV</sequence>
<feature type="domain" description="TRP C-terminal" evidence="3">
    <location>
        <begin position="113"/>
        <end position="507"/>
    </location>
</feature>
<gene>
    <name evidence="4" type="ORF">PHPALM_21153</name>
</gene>
<keyword evidence="2" id="KW-1133">Transmembrane helix</keyword>
<comment type="caution">
    <text evidence="4">The sequence shown here is derived from an EMBL/GenBank/DDBJ whole genome shotgun (WGS) entry which is preliminary data.</text>
</comment>
<keyword evidence="5" id="KW-1185">Reference proteome</keyword>
<feature type="transmembrane region" description="Helical" evidence="2">
    <location>
        <begin position="472"/>
        <end position="497"/>
    </location>
</feature>
<reference evidence="4 5" key="1">
    <citation type="journal article" date="2017" name="Genome Biol. Evol.">
        <title>Phytophthora megakarya and P. palmivora, closely related causal agents of cacao black pod rot, underwent increases in genome sizes and gene numbers by different mechanisms.</title>
        <authorList>
            <person name="Ali S.S."/>
            <person name="Shao J."/>
            <person name="Lary D.J."/>
            <person name="Kronmiller B."/>
            <person name="Shen D."/>
            <person name="Strem M.D."/>
            <person name="Amoako-Attah I."/>
            <person name="Akrofi A.Y."/>
            <person name="Begoude B.A."/>
            <person name="Ten Hoopen G.M."/>
            <person name="Coulibaly K."/>
            <person name="Kebe B.I."/>
            <person name="Melnick R.L."/>
            <person name="Guiltinan M.J."/>
            <person name="Tyler B.M."/>
            <person name="Meinhardt L.W."/>
            <person name="Bailey B.A."/>
        </authorList>
    </citation>
    <scope>NUCLEOTIDE SEQUENCE [LARGE SCALE GENOMIC DNA]</scope>
    <source>
        <strain evidence="5">sbr112.9</strain>
    </source>
</reference>
<feature type="transmembrane region" description="Helical" evidence="2">
    <location>
        <begin position="106"/>
        <end position="132"/>
    </location>
</feature>
<feature type="transmembrane region" description="Helical" evidence="2">
    <location>
        <begin position="144"/>
        <end position="162"/>
    </location>
</feature>
<feature type="transmembrane region" description="Helical" evidence="2">
    <location>
        <begin position="248"/>
        <end position="270"/>
    </location>
</feature>
<dbReference type="EMBL" id="NCKW01011475">
    <property type="protein sequence ID" value="POM63441.1"/>
    <property type="molecule type" value="Genomic_DNA"/>
</dbReference>
<keyword evidence="2" id="KW-0472">Membrane</keyword>
<dbReference type="PANTHER" id="PTHR31145">
    <property type="entry name" value="INTEGRAL MEMBRANE PROTEIN (AFU_ORTHOLOGUE AFUA_7G01610)"/>
    <property type="match status" value="1"/>
</dbReference>
<dbReference type="InterPro" id="IPR010308">
    <property type="entry name" value="TRP_C"/>
</dbReference>
<feature type="region of interest" description="Disordered" evidence="1">
    <location>
        <begin position="539"/>
        <end position="558"/>
    </location>
</feature>
<proteinExistence type="predicted"/>